<keyword evidence="2" id="KW-1185">Reference proteome</keyword>
<dbReference type="VEuPathDB" id="FungiDB:RO3G_02016"/>
<organism evidence="1 2">
    <name type="scientific">Rhizopus delemar (strain RA 99-880 / ATCC MYA-4621 / FGSC 9543 / NRRL 43880)</name>
    <name type="common">Mucormycosis agent</name>
    <name type="synonym">Rhizopus arrhizus var. delemar</name>
    <dbReference type="NCBI Taxonomy" id="246409"/>
    <lineage>
        <taxon>Eukaryota</taxon>
        <taxon>Fungi</taxon>
        <taxon>Fungi incertae sedis</taxon>
        <taxon>Mucoromycota</taxon>
        <taxon>Mucoromycotina</taxon>
        <taxon>Mucoromycetes</taxon>
        <taxon>Mucorales</taxon>
        <taxon>Mucorineae</taxon>
        <taxon>Rhizopodaceae</taxon>
        <taxon>Rhizopus</taxon>
    </lineage>
</organism>
<sequence>MELAKLDVFVYIETLRSYIDRFDFKSYRAAHKPRLTARHCKSMLHWAKETSIEPKTNRETLFTNQINGITLKKRQQLLRWSTSIDVSSALHHAESQIDQVSEDSEGILALRSGVSW</sequence>
<accession>I1BM82</accession>
<gene>
    <name evidence="1" type="ORF">RO3G_02016</name>
</gene>
<name>I1BM82_RHIO9</name>
<dbReference type="InParanoid" id="I1BM82"/>
<dbReference type="RefSeq" id="XP_067512708.1">
    <property type="nucleotide sequence ID" value="XM_067656607.1"/>
</dbReference>
<dbReference type="AlphaFoldDB" id="I1BM82"/>
<reference evidence="1 2" key="1">
    <citation type="journal article" date="2009" name="PLoS Genet.">
        <title>Genomic analysis of the basal lineage fungus Rhizopus oryzae reveals a whole-genome duplication.</title>
        <authorList>
            <person name="Ma L.-J."/>
            <person name="Ibrahim A.S."/>
            <person name="Skory C."/>
            <person name="Grabherr M.G."/>
            <person name="Burger G."/>
            <person name="Butler M."/>
            <person name="Elias M."/>
            <person name="Idnurm A."/>
            <person name="Lang B.F."/>
            <person name="Sone T."/>
            <person name="Abe A."/>
            <person name="Calvo S.E."/>
            <person name="Corrochano L.M."/>
            <person name="Engels R."/>
            <person name="Fu J."/>
            <person name="Hansberg W."/>
            <person name="Kim J.-M."/>
            <person name="Kodira C.D."/>
            <person name="Koehrsen M.J."/>
            <person name="Liu B."/>
            <person name="Miranda-Saavedra D."/>
            <person name="O'Leary S."/>
            <person name="Ortiz-Castellanos L."/>
            <person name="Poulter R."/>
            <person name="Rodriguez-Romero J."/>
            <person name="Ruiz-Herrera J."/>
            <person name="Shen Y.-Q."/>
            <person name="Zeng Q."/>
            <person name="Galagan J."/>
            <person name="Birren B.W."/>
            <person name="Cuomo C.A."/>
            <person name="Wickes B.L."/>
        </authorList>
    </citation>
    <scope>NUCLEOTIDE SEQUENCE [LARGE SCALE GENOMIC DNA]</scope>
    <source>
        <strain evidence="2">RA 99-880 / ATCC MYA-4621 / FGSC 9543 / NRRL 43880</strain>
    </source>
</reference>
<evidence type="ECO:0000313" key="1">
    <source>
        <dbReference type="EMBL" id="EIE77312.1"/>
    </source>
</evidence>
<dbReference type="GeneID" id="93608988"/>
<dbReference type="Proteomes" id="UP000009138">
    <property type="component" value="Unassembled WGS sequence"/>
</dbReference>
<evidence type="ECO:0000313" key="2">
    <source>
        <dbReference type="Proteomes" id="UP000009138"/>
    </source>
</evidence>
<protein>
    <submittedName>
        <fullName evidence="1">Uncharacterized protein</fullName>
    </submittedName>
</protein>
<proteinExistence type="predicted"/>
<dbReference type="EMBL" id="CH476732">
    <property type="protein sequence ID" value="EIE77312.1"/>
    <property type="molecule type" value="Genomic_DNA"/>
</dbReference>